<evidence type="ECO:0000256" key="3">
    <source>
        <dbReference type="PROSITE-ProRule" id="PRU00023"/>
    </source>
</evidence>
<dbReference type="PROSITE" id="PS50297">
    <property type="entry name" value="ANK_REP_REGION"/>
    <property type="match status" value="1"/>
</dbReference>
<dbReference type="PROSITE" id="PS50088">
    <property type="entry name" value="ANK_REPEAT"/>
    <property type="match status" value="1"/>
</dbReference>
<keyword evidence="1" id="KW-0677">Repeat</keyword>
<dbReference type="SUPFAM" id="SSF48403">
    <property type="entry name" value="Ankyrin repeat"/>
    <property type="match status" value="1"/>
</dbReference>
<protein>
    <submittedName>
        <fullName evidence="5">Uncharacterized protein</fullName>
    </submittedName>
</protein>
<reference evidence="5 6" key="1">
    <citation type="journal article" date="2021" name="BMC Genomics">
        <title>Datura genome reveals duplications of psychoactive alkaloid biosynthetic genes and high mutation rate following tissue culture.</title>
        <authorList>
            <person name="Rajewski A."/>
            <person name="Carter-House D."/>
            <person name="Stajich J."/>
            <person name="Litt A."/>
        </authorList>
    </citation>
    <scope>NUCLEOTIDE SEQUENCE [LARGE SCALE GENOMIC DNA]</scope>
    <source>
        <strain evidence="5">AR-01</strain>
    </source>
</reference>
<proteinExistence type="predicted"/>
<feature type="non-terminal residue" evidence="5">
    <location>
        <position position="1"/>
    </location>
</feature>
<gene>
    <name evidence="5" type="ORF">HAX54_039918</name>
</gene>
<dbReference type="Pfam" id="PF12796">
    <property type="entry name" value="Ank_2"/>
    <property type="match status" value="1"/>
</dbReference>
<keyword evidence="2 3" id="KW-0040">ANK repeat</keyword>
<accession>A0ABS8SJG5</accession>
<feature type="repeat" description="ANK" evidence="3">
    <location>
        <begin position="35"/>
        <end position="67"/>
    </location>
</feature>
<feature type="region of interest" description="Disordered" evidence="4">
    <location>
        <begin position="1"/>
        <end position="33"/>
    </location>
</feature>
<dbReference type="Gene3D" id="1.25.40.20">
    <property type="entry name" value="Ankyrin repeat-containing domain"/>
    <property type="match status" value="1"/>
</dbReference>
<name>A0ABS8SJG5_DATST</name>
<evidence type="ECO:0000256" key="2">
    <source>
        <dbReference type="ARBA" id="ARBA00023043"/>
    </source>
</evidence>
<dbReference type="EMBL" id="JACEIK010000558">
    <property type="protein sequence ID" value="MCD7459057.1"/>
    <property type="molecule type" value="Genomic_DNA"/>
</dbReference>
<keyword evidence="6" id="KW-1185">Reference proteome</keyword>
<dbReference type="Proteomes" id="UP000823775">
    <property type="component" value="Unassembled WGS sequence"/>
</dbReference>
<feature type="compositionally biased region" description="Basic residues" evidence="4">
    <location>
        <begin position="13"/>
        <end position="32"/>
    </location>
</feature>
<comment type="caution">
    <text evidence="5">The sequence shown here is derived from an EMBL/GenBank/DDBJ whole genome shotgun (WGS) entry which is preliminary data.</text>
</comment>
<dbReference type="InterPro" id="IPR036770">
    <property type="entry name" value="Ankyrin_rpt-contain_sf"/>
</dbReference>
<evidence type="ECO:0000256" key="1">
    <source>
        <dbReference type="ARBA" id="ARBA00022737"/>
    </source>
</evidence>
<feature type="non-terminal residue" evidence="5">
    <location>
        <position position="96"/>
    </location>
</feature>
<dbReference type="PANTHER" id="PTHR24171">
    <property type="entry name" value="ANKYRIN REPEAT DOMAIN-CONTAINING PROTEIN 39-RELATED"/>
    <property type="match status" value="1"/>
</dbReference>
<dbReference type="PANTHER" id="PTHR24171:SF8">
    <property type="entry name" value="BRCA1-ASSOCIATED RING DOMAIN PROTEIN 1"/>
    <property type="match status" value="1"/>
</dbReference>
<evidence type="ECO:0000313" key="5">
    <source>
        <dbReference type="EMBL" id="MCD7459057.1"/>
    </source>
</evidence>
<sequence length="96" mass="10822">PQWRMVTEPRLASPRRQRRKSSSFHNSGKRGQRLVERTEVHLAASEGCQDIVALLLEKGADVNSTYRWGRTPLSDAHNFGHEAVCKILEAHGGYDP</sequence>
<dbReference type="InterPro" id="IPR002110">
    <property type="entry name" value="Ankyrin_rpt"/>
</dbReference>
<evidence type="ECO:0000256" key="4">
    <source>
        <dbReference type="SAM" id="MobiDB-lite"/>
    </source>
</evidence>
<evidence type="ECO:0000313" key="6">
    <source>
        <dbReference type="Proteomes" id="UP000823775"/>
    </source>
</evidence>
<organism evidence="5 6">
    <name type="scientific">Datura stramonium</name>
    <name type="common">Jimsonweed</name>
    <name type="synonym">Common thornapple</name>
    <dbReference type="NCBI Taxonomy" id="4076"/>
    <lineage>
        <taxon>Eukaryota</taxon>
        <taxon>Viridiplantae</taxon>
        <taxon>Streptophyta</taxon>
        <taxon>Embryophyta</taxon>
        <taxon>Tracheophyta</taxon>
        <taxon>Spermatophyta</taxon>
        <taxon>Magnoliopsida</taxon>
        <taxon>eudicotyledons</taxon>
        <taxon>Gunneridae</taxon>
        <taxon>Pentapetalae</taxon>
        <taxon>asterids</taxon>
        <taxon>lamiids</taxon>
        <taxon>Solanales</taxon>
        <taxon>Solanaceae</taxon>
        <taxon>Solanoideae</taxon>
        <taxon>Datureae</taxon>
        <taxon>Datura</taxon>
    </lineage>
</organism>